<name>A0A3E0HPE8_9PSEU</name>
<gene>
    <name evidence="2" type="ORF">BCF44_105157</name>
</gene>
<evidence type="ECO:0000259" key="1">
    <source>
        <dbReference type="Pfam" id="PF04149"/>
    </source>
</evidence>
<accession>A0A3E0HPE8</accession>
<dbReference type="EMBL" id="QUNO01000005">
    <property type="protein sequence ID" value="REH48299.1"/>
    <property type="molecule type" value="Genomic_DNA"/>
</dbReference>
<evidence type="ECO:0000313" key="3">
    <source>
        <dbReference type="Proteomes" id="UP000256269"/>
    </source>
</evidence>
<proteinExistence type="predicted"/>
<dbReference type="InterPro" id="IPR007278">
    <property type="entry name" value="DUF397"/>
</dbReference>
<comment type="caution">
    <text evidence="2">The sequence shown here is derived from an EMBL/GenBank/DDBJ whole genome shotgun (WGS) entry which is preliminary data.</text>
</comment>
<dbReference type="Pfam" id="PF04149">
    <property type="entry name" value="DUF397"/>
    <property type="match status" value="1"/>
</dbReference>
<dbReference type="AlphaFoldDB" id="A0A3E0HPE8"/>
<dbReference type="OrthoDB" id="3430276at2"/>
<evidence type="ECO:0000313" key="2">
    <source>
        <dbReference type="EMBL" id="REH48299.1"/>
    </source>
</evidence>
<protein>
    <submittedName>
        <fullName evidence="2">Uncharacterized protein DUF397</fullName>
    </submittedName>
</protein>
<feature type="domain" description="DUF397" evidence="1">
    <location>
        <begin position="8"/>
        <end position="57"/>
    </location>
</feature>
<keyword evidence="3" id="KW-1185">Reference proteome</keyword>
<dbReference type="Proteomes" id="UP000256269">
    <property type="component" value="Unassembled WGS sequence"/>
</dbReference>
<sequence length="67" mass="7245">MTSGTPVYRKSSYSGEQGDCVEVAFIGDEVSMRDSKNPAVGDLRVSDASWRRFLATAARRGFTADAP</sequence>
<dbReference type="RefSeq" id="WP_116175090.1">
    <property type="nucleotide sequence ID" value="NZ_CP144375.1"/>
</dbReference>
<reference evidence="2 3" key="1">
    <citation type="submission" date="2018-08" db="EMBL/GenBank/DDBJ databases">
        <title>Genomic Encyclopedia of Archaeal and Bacterial Type Strains, Phase II (KMG-II): from individual species to whole genera.</title>
        <authorList>
            <person name="Goeker M."/>
        </authorList>
    </citation>
    <scope>NUCLEOTIDE SEQUENCE [LARGE SCALE GENOMIC DNA]</scope>
    <source>
        <strain evidence="2 3">DSM 45791</strain>
    </source>
</reference>
<organism evidence="2 3">
    <name type="scientific">Kutzneria buriramensis</name>
    <dbReference type="NCBI Taxonomy" id="1045776"/>
    <lineage>
        <taxon>Bacteria</taxon>
        <taxon>Bacillati</taxon>
        <taxon>Actinomycetota</taxon>
        <taxon>Actinomycetes</taxon>
        <taxon>Pseudonocardiales</taxon>
        <taxon>Pseudonocardiaceae</taxon>
        <taxon>Kutzneria</taxon>
    </lineage>
</organism>